<dbReference type="EMBL" id="KE346363">
    <property type="protein sequence ID" value="KJE92145.1"/>
    <property type="molecule type" value="Genomic_DNA"/>
</dbReference>
<reference evidence="8" key="1">
    <citation type="submission" date="2011-02" db="EMBL/GenBank/DDBJ databases">
        <title>The Genome Sequence of Capsaspora owczarzaki ATCC 30864.</title>
        <authorList>
            <consortium name="The Broad Institute Genome Sequencing Platform"/>
            <person name="Russ C."/>
            <person name="Cuomo C."/>
            <person name="Burger G."/>
            <person name="Gray M.W."/>
            <person name="Holland P.W.H."/>
            <person name="King N."/>
            <person name="Lang F.B.F."/>
            <person name="Roger A.J."/>
            <person name="Ruiz-Trillo I."/>
            <person name="Young S.K."/>
            <person name="Zeng Q."/>
            <person name="Gargeya S."/>
            <person name="Alvarado L."/>
            <person name="Berlin A."/>
            <person name="Chapman S.B."/>
            <person name="Chen Z."/>
            <person name="Freedman E."/>
            <person name="Gellesch M."/>
            <person name="Goldberg J."/>
            <person name="Griggs A."/>
            <person name="Gujja S."/>
            <person name="Heilman E."/>
            <person name="Heiman D."/>
            <person name="Howarth C."/>
            <person name="Mehta T."/>
            <person name="Neiman D."/>
            <person name="Pearson M."/>
            <person name="Roberts A."/>
            <person name="Saif S."/>
            <person name="Shea T."/>
            <person name="Shenoy N."/>
            <person name="Sisk P."/>
            <person name="Stolte C."/>
            <person name="Sykes S."/>
            <person name="White J."/>
            <person name="Yandava C."/>
            <person name="Haas B."/>
            <person name="Nusbaum C."/>
            <person name="Birren B."/>
        </authorList>
    </citation>
    <scope>NUCLEOTIDE SEQUENCE</scope>
    <source>
        <strain evidence="8">ATCC 30864</strain>
    </source>
</reference>
<feature type="domain" description="Sugar phosphate transporter" evidence="6">
    <location>
        <begin position="21"/>
        <end position="300"/>
    </location>
</feature>
<name>A0A0D2WMP0_CAPO3</name>
<evidence type="ECO:0000259" key="6">
    <source>
        <dbReference type="Pfam" id="PF03151"/>
    </source>
</evidence>
<proteinExistence type="predicted"/>
<evidence type="ECO:0000313" key="7">
    <source>
        <dbReference type="EMBL" id="KJE92144.1"/>
    </source>
</evidence>
<protein>
    <submittedName>
        <fullName evidence="7 8">Solute carrier family 35</fullName>
    </submittedName>
</protein>
<dbReference type="InParanoid" id="A0A0D2WMP0"/>
<feature type="transmembrane region" description="Helical" evidence="5">
    <location>
        <begin position="279"/>
        <end position="302"/>
    </location>
</feature>
<evidence type="ECO:0000256" key="5">
    <source>
        <dbReference type="SAM" id="Phobius"/>
    </source>
</evidence>
<dbReference type="InterPro" id="IPR004853">
    <property type="entry name" value="Sugar_P_trans_dom"/>
</dbReference>
<dbReference type="Proteomes" id="UP000008743">
    <property type="component" value="Unassembled WGS sequence"/>
</dbReference>
<dbReference type="InterPro" id="IPR050186">
    <property type="entry name" value="TPT_transporter"/>
</dbReference>
<feature type="transmembrane region" description="Helical" evidence="5">
    <location>
        <begin position="155"/>
        <end position="175"/>
    </location>
</feature>
<feature type="transmembrane region" description="Helical" evidence="5">
    <location>
        <begin position="227"/>
        <end position="247"/>
    </location>
</feature>
<evidence type="ECO:0000313" key="8">
    <source>
        <dbReference type="EMBL" id="KJE92145.1"/>
    </source>
</evidence>
<keyword evidence="4 5" id="KW-0472">Membrane</keyword>
<dbReference type="EMBL" id="KE346363">
    <property type="protein sequence ID" value="KJE92144.1"/>
    <property type="molecule type" value="Genomic_DNA"/>
</dbReference>
<evidence type="ECO:0000313" key="9">
    <source>
        <dbReference type="Proteomes" id="UP000008743"/>
    </source>
</evidence>
<dbReference type="FunCoup" id="A0A0D2WMP0">
    <property type="interactions" value="151"/>
</dbReference>
<feature type="transmembrane region" description="Helical" evidence="5">
    <location>
        <begin position="42"/>
        <end position="60"/>
    </location>
</feature>
<evidence type="ECO:0000256" key="3">
    <source>
        <dbReference type="ARBA" id="ARBA00022989"/>
    </source>
</evidence>
<sequence length="366" mass="39599">MVQEANHPPLVRAGAALFYATTSLAIIFVNKIVLTTYGFPSFSFLALGQYISTVVSIGIAKQLGYVSFPSFSFAVVRQTHPLPLVFLVNTVTGLGGTKMINLAMFTVLRRFTIFLAMIAEYYVLGKQSTSMVKMSVFLLIFGALVAAGNDLVFDALGYTLIMVNNLCSALNCVFIKQKLDSKSLGTFGLLYYNNLISLPILIATLYFVDGHQIGPVLNFPGWRDPTFVLLFLLASLMGCILNVSIVVCTKINSALTTIITGCLKNIVTTYVGMFLGGDYVFSMANFVGLNISISGSLLYSYLEYQTATSKPSIVQSPPPLPVSIKASEFPHDNSSSSSSSSTLHHVPHAHAHEGGQHANNWVTASK</sequence>
<dbReference type="AlphaFoldDB" id="A0A0D2WMP0"/>
<feature type="transmembrane region" description="Helical" evidence="5">
    <location>
        <begin position="12"/>
        <end position="30"/>
    </location>
</feature>
<accession>A0A0D2WMP0</accession>
<gene>
    <name evidence="8" type="ORF">CAOG_003164</name>
</gene>
<feature type="transmembrane region" description="Helical" evidence="5">
    <location>
        <begin position="187"/>
        <end position="207"/>
    </location>
</feature>
<organism evidence="8 9">
    <name type="scientific">Capsaspora owczarzaki (strain ATCC 30864)</name>
    <dbReference type="NCBI Taxonomy" id="595528"/>
    <lineage>
        <taxon>Eukaryota</taxon>
        <taxon>Filasterea</taxon>
        <taxon>Capsaspora</taxon>
    </lineage>
</organism>
<keyword evidence="3 5" id="KW-1133">Transmembrane helix</keyword>
<feature type="transmembrane region" description="Helical" evidence="5">
    <location>
        <begin position="254"/>
        <end position="273"/>
    </location>
</feature>
<evidence type="ECO:0000256" key="2">
    <source>
        <dbReference type="ARBA" id="ARBA00022692"/>
    </source>
</evidence>
<dbReference type="eggNOG" id="KOG1444">
    <property type="taxonomic scope" value="Eukaryota"/>
</dbReference>
<dbReference type="PANTHER" id="PTHR11132">
    <property type="entry name" value="SOLUTE CARRIER FAMILY 35"/>
    <property type="match status" value="1"/>
</dbReference>
<keyword evidence="2 5" id="KW-0812">Transmembrane</keyword>
<dbReference type="GO" id="GO:0016020">
    <property type="term" value="C:membrane"/>
    <property type="evidence" value="ECO:0007669"/>
    <property type="project" value="UniProtKB-SubCell"/>
</dbReference>
<dbReference type="Pfam" id="PF03151">
    <property type="entry name" value="TPT"/>
    <property type="match status" value="1"/>
</dbReference>
<feature type="transmembrane region" description="Helical" evidence="5">
    <location>
        <begin position="131"/>
        <end position="149"/>
    </location>
</feature>
<keyword evidence="9" id="KW-1185">Reference proteome</keyword>
<comment type="subcellular location">
    <subcellularLocation>
        <location evidence="1">Membrane</location>
        <topology evidence="1">Multi-pass membrane protein</topology>
    </subcellularLocation>
</comment>
<dbReference type="RefSeq" id="XP_004364003.2">
    <property type="nucleotide sequence ID" value="XM_004363946.2"/>
</dbReference>
<reference evidence="9" key="2">
    <citation type="submission" date="2011-02" db="EMBL/GenBank/DDBJ databases">
        <title>The Genome Sequence of Capsaspora owczarzaki ATCC 30864.</title>
        <authorList>
            <person name="Russ C."/>
            <person name="Cuomo C."/>
            <person name="Burger G."/>
            <person name="Gray M.W."/>
            <person name="Holland P.W.H."/>
            <person name="King N."/>
            <person name="Lang F.B.F."/>
            <person name="Roger A.J."/>
            <person name="Ruiz-Trillo I."/>
            <person name="Young S.K."/>
            <person name="Zeng Q."/>
            <person name="Gargeya S."/>
            <person name="Alvarado L."/>
            <person name="Berlin A."/>
            <person name="Chapman S.B."/>
            <person name="Chen Z."/>
            <person name="Freedman E."/>
            <person name="Gellesch M."/>
            <person name="Goldberg J."/>
            <person name="Griggs A."/>
            <person name="Gujja S."/>
            <person name="Heilman E."/>
            <person name="Heiman D."/>
            <person name="Howarth C."/>
            <person name="Mehta T."/>
            <person name="Neiman D."/>
            <person name="Pearson M."/>
            <person name="Roberts A."/>
            <person name="Saif S."/>
            <person name="Shea T."/>
            <person name="Shenoy N."/>
            <person name="Sisk P."/>
            <person name="Stolte C."/>
            <person name="Sykes S."/>
            <person name="White J."/>
            <person name="Yandava C."/>
            <person name="Haas B."/>
            <person name="Nusbaum C."/>
            <person name="Birren B."/>
        </authorList>
    </citation>
    <scope>NUCLEOTIDE SEQUENCE</scope>
    <source>
        <strain evidence="9">ATCC 30864</strain>
    </source>
</reference>
<dbReference type="OrthoDB" id="417037at2759"/>
<evidence type="ECO:0000256" key="1">
    <source>
        <dbReference type="ARBA" id="ARBA00004141"/>
    </source>
</evidence>
<evidence type="ECO:0000256" key="4">
    <source>
        <dbReference type="ARBA" id="ARBA00023136"/>
    </source>
</evidence>